<evidence type="ECO:0000259" key="8">
    <source>
        <dbReference type="Pfam" id="PF00717"/>
    </source>
</evidence>
<reference evidence="10" key="1">
    <citation type="journal article" date="2019" name="Int. J. Syst. Evol. Microbiol.">
        <title>The Global Catalogue of Microorganisms (GCM) 10K type strain sequencing project: providing services to taxonomists for standard genome sequencing and annotation.</title>
        <authorList>
            <consortium name="The Broad Institute Genomics Platform"/>
            <consortium name="The Broad Institute Genome Sequencing Center for Infectious Disease"/>
            <person name="Wu L."/>
            <person name="Ma J."/>
        </authorList>
    </citation>
    <scope>NUCLEOTIDE SEQUENCE [LARGE SCALE GENOMIC DNA]</scope>
    <source>
        <strain evidence="10">JCM 17498</strain>
    </source>
</reference>
<evidence type="ECO:0000256" key="1">
    <source>
        <dbReference type="ARBA" id="ARBA00007484"/>
    </source>
</evidence>
<keyword evidence="6" id="KW-0742">SOS response</keyword>
<dbReference type="Gene3D" id="2.10.109.10">
    <property type="entry name" value="Umud Fragment, subunit A"/>
    <property type="match status" value="1"/>
</dbReference>
<evidence type="ECO:0000256" key="6">
    <source>
        <dbReference type="ARBA" id="ARBA00023236"/>
    </source>
</evidence>
<dbReference type="PANTHER" id="PTHR33516:SF2">
    <property type="entry name" value="LEXA REPRESSOR-RELATED"/>
    <property type="match status" value="1"/>
</dbReference>
<dbReference type="InterPro" id="IPR015927">
    <property type="entry name" value="Peptidase_S24_S26A/B/C"/>
</dbReference>
<dbReference type="InterPro" id="IPR036286">
    <property type="entry name" value="LexA/Signal_pep-like_sf"/>
</dbReference>
<dbReference type="RefSeq" id="WP_344693657.1">
    <property type="nucleotide sequence ID" value="NZ_BAABBF010000005.1"/>
</dbReference>
<gene>
    <name evidence="9" type="primary">umuD_1</name>
    <name evidence="9" type="ORF">GCM10022268_24180</name>
</gene>
<evidence type="ECO:0000313" key="10">
    <source>
        <dbReference type="Proteomes" id="UP001500523"/>
    </source>
</evidence>
<dbReference type="Pfam" id="PF00717">
    <property type="entry name" value="Peptidase_S24"/>
    <property type="match status" value="1"/>
</dbReference>
<name>A0ABP7EB13_9SPHN</name>
<proteinExistence type="inferred from homology"/>
<evidence type="ECO:0000256" key="3">
    <source>
        <dbReference type="ARBA" id="ARBA00022801"/>
    </source>
</evidence>
<organism evidence="9 10">
    <name type="scientific">Sphingomonas cynarae</name>
    <dbReference type="NCBI Taxonomy" id="930197"/>
    <lineage>
        <taxon>Bacteria</taxon>
        <taxon>Pseudomonadati</taxon>
        <taxon>Pseudomonadota</taxon>
        <taxon>Alphaproteobacteria</taxon>
        <taxon>Sphingomonadales</taxon>
        <taxon>Sphingomonadaceae</taxon>
        <taxon>Sphingomonas</taxon>
    </lineage>
</organism>
<keyword evidence="2" id="KW-0227">DNA damage</keyword>
<comment type="caution">
    <text evidence="9">The sequence shown here is derived from an EMBL/GenBank/DDBJ whole genome shotgun (WGS) entry which is preliminary data.</text>
</comment>
<keyword evidence="3 7" id="KW-0378">Hydrolase</keyword>
<feature type="domain" description="Peptidase S24/S26A/S26B/S26C" evidence="8">
    <location>
        <begin position="43"/>
        <end position="152"/>
    </location>
</feature>
<evidence type="ECO:0000256" key="2">
    <source>
        <dbReference type="ARBA" id="ARBA00022763"/>
    </source>
</evidence>
<dbReference type="InterPro" id="IPR039418">
    <property type="entry name" value="LexA-like"/>
</dbReference>
<evidence type="ECO:0000256" key="4">
    <source>
        <dbReference type="ARBA" id="ARBA00022813"/>
    </source>
</evidence>
<dbReference type="SUPFAM" id="SSF51306">
    <property type="entry name" value="LexA/Signal peptidase"/>
    <property type="match status" value="1"/>
</dbReference>
<dbReference type="NCBIfam" id="NF007621">
    <property type="entry name" value="PRK10276.1"/>
    <property type="match status" value="1"/>
</dbReference>
<dbReference type="InterPro" id="IPR006197">
    <property type="entry name" value="Peptidase_S24_LexA"/>
</dbReference>
<evidence type="ECO:0000256" key="7">
    <source>
        <dbReference type="RuleBase" id="RU003991"/>
    </source>
</evidence>
<comment type="similarity">
    <text evidence="1 7">Belongs to the peptidase S24 family.</text>
</comment>
<keyword evidence="4 7" id="KW-0068">Autocatalytic cleavage</keyword>
<evidence type="ECO:0000313" key="9">
    <source>
        <dbReference type="EMBL" id="GAA3714625.1"/>
    </source>
</evidence>
<protein>
    <submittedName>
        <fullName evidence="9">Translesion error-prone DNA polymerase V autoproteolytic subunit</fullName>
    </submittedName>
</protein>
<dbReference type="EMBL" id="BAABBF010000005">
    <property type="protein sequence ID" value="GAA3714625.1"/>
    <property type="molecule type" value="Genomic_DNA"/>
</dbReference>
<evidence type="ECO:0000256" key="5">
    <source>
        <dbReference type="ARBA" id="ARBA00023204"/>
    </source>
</evidence>
<dbReference type="PANTHER" id="PTHR33516">
    <property type="entry name" value="LEXA REPRESSOR"/>
    <property type="match status" value="1"/>
</dbReference>
<accession>A0ABP7EB13</accession>
<dbReference type="PRINTS" id="PR00726">
    <property type="entry name" value="LEXASERPTASE"/>
</dbReference>
<dbReference type="InterPro" id="IPR050077">
    <property type="entry name" value="LexA_repressor"/>
</dbReference>
<sequence length="159" mass="17579">MMTRTGRPRLSIVSSRRAVSALTLHDVPFELVPREVPFFLCDTPAGFPSPAQDDMQEPIDLGAWLVEHPAASYIMRVEGRSMSGVGINDGDLIVVNRAKEPRAGMIVVALVHGDRTLKRLRYVDGRHWLVPEAEGFADILVDEHVQIWGVVVGVARKMA</sequence>
<dbReference type="Proteomes" id="UP001500523">
    <property type="component" value="Unassembled WGS sequence"/>
</dbReference>
<keyword evidence="10" id="KW-1185">Reference proteome</keyword>
<dbReference type="CDD" id="cd06529">
    <property type="entry name" value="S24_LexA-like"/>
    <property type="match status" value="1"/>
</dbReference>
<keyword evidence="5" id="KW-0234">DNA repair</keyword>